<comment type="caution">
    <text evidence="1">The sequence shown here is derived from an EMBL/GenBank/DDBJ whole genome shotgun (WGS) entry which is preliminary data.</text>
</comment>
<organism evidence="1 2">
    <name type="scientific">Penicillium capsulatum</name>
    <dbReference type="NCBI Taxonomy" id="69766"/>
    <lineage>
        <taxon>Eukaryota</taxon>
        <taxon>Fungi</taxon>
        <taxon>Dikarya</taxon>
        <taxon>Ascomycota</taxon>
        <taxon>Pezizomycotina</taxon>
        <taxon>Eurotiomycetes</taxon>
        <taxon>Eurotiomycetidae</taxon>
        <taxon>Eurotiales</taxon>
        <taxon>Aspergillaceae</taxon>
        <taxon>Penicillium</taxon>
    </lineage>
</organism>
<protein>
    <submittedName>
        <fullName evidence="1">Uncharacterized protein</fullName>
    </submittedName>
</protein>
<dbReference type="EMBL" id="JAPQKO010000006">
    <property type="protein sequence ID" value="KAJ5156734.1"/>
    <property type="molecule type" value="Genomic_DNA"/>
</dbReference>
<proteinExistence type="predicted"/>
<dbReference type="Proteomes" id="UP001146351">
    <property type="component" value="Unassembled WGS sequence"/>
</dbReference>
<name>A0A9W9LHT7_9EURO</name>
<evidence type="ECO:0000313" key="2">
    <source>
        <dbReference type="Proteomes" id="UP001146351"/>
    </source>
</evidence>
<reference evidence="1" key="1">
    <citation type="submission" date="2022-11" db="EMBL/GenBank/DDBJ databases">
        <authorList>
            <person name="Petersen C."/>
        </authorList>
    </citation>
    <scope>NUCLEOTIDE SEQUENCE</scope>
    <source>
        <strain evidence="1">IBT 21917</strain>
    </source>
</reference>
<keyword evidence="2" id="KW-1185">Reference proteome</keyword>
<sequence length="88" mass="9528">MIAGGGAWTTATTEAATRSVPSVTRFNGHLENAYARIIRGFTPAERQPVMDVHGLPIRKAPVSPRSRNSSAAQEAFLCDNANFLCQRL</sequence>
<evidence type="ECO:0000313" key="1">
    <source>
        <dbReference type="EMBL" id="KAJ5156734.1"/>
    </source>
</evidence>
<accession>A0A9W9LHT7</accession>
<reference evidence="1" key="2">
    <citation type="journal article" date="2023" name="IMA Fungus">
        <title>Comparative genomic study of the Penicillium genus elucidates a diverse pangenome and 15 lateral gene transfer events.</title>
        <authorList>
            <person name="Petersen C."/>
            <person name="Sorensen T."/>
            <person name="Nielsen M.R."/>
            <person name="Sondergaard T.E."/>
            <person name="Sorensen J.L."/>
            <person name="Fitzpatrick D.A."/>
            <person name="Frisvad J.C."/>
            <person name="Nielsen K.L."/>
        </authorList>
    </citation>
    <scope>NUCLEOTIDE SEQUENCE</scope>
    <source>
        <strain evidence="1">IBT 21917</strain>
    </source>
</reference>
<dbReference type="AlphaFoldDB" id="A0A9W9LHT7"/>
<gene>
    <name evidence="1" type="ORF">N7492_009537</name>
</gene>